<comment type="caution">
    <text evidence="8">Lacks conserved residue(s) required for the propagation of feature annotation.</text>
</comment>
<evidence type="ECO:0000256" key="3">
    <source>
        <dbReference type="ARBA" id="ARBA00022605"/>
    </source>
</evidence>
<sequence>MRDSRETLTKKAFVTGFPVKHSRSPMIHGYWLKQFGIDGTYSAHPVEPENFLAFLQSLRSGESGYVGGNVTIPHKEAAYRLSDAPDALAEELGAANTLWVEGGRVHATNTDGRGFIANLDQRHPGWDAPAAGTARRAVILGAGGAARAVIQALRDRGFDEVHVVNRTLARAQEMRDRFGERVHAHPMDALREVMDEASLFVNTTSLGMDGEPAPDIDFSPLASGGIVTDIVYVPLVTPILRQAMRQGRPVVDGLGMLLHQAVPGFEIWFGRRPEVDETLRNLIIADMEAHS</sequence>
<feature type="binding site" evidence="8">
    <location>
        <position position="96"/>
    </location>
    <ligand>
        <name>shikimate</name>
        <dbReference type="ChEBI" id="CHEBI:36208"/>
    </ligand>
</feature>
<evidence type="ECO:0000313" key="13">
    <source>
        <dbReference type="Proteomes" id="UP000528286"/>
    </source>
</evidence>
<protein>
    <recommendedName>
        <fullName evidence="2 8">Shikimate dehydrogenase (NADP(+))</fullName>
        <shortName evidence="8">SDH</shortName>
        <ecNumber evidence="2 8">1.1.1.25</ecNumber>
    </recommendedName>
</protein>
<reference evidence="12 13" key="1">
    <citation type="submission" date="2020-08" db="EMBL/GenBank/DDBJ databases">
        <title>Genomic Encyclopedia of Type Strains, Phase IV (KMG-IV): sequencing the most valuable type-strain genomes for metagenomic binning, comparative biology and taxonomic classification.</title>
        <authorList>
            <person name="Goeker M."/>
        </authorList>
    </citation>
    <scope>NUCLEOTIDE SEQUENCE [LARGE SCALE GENOMIC DNA]</scope>
    <source>
        <strain evidence="12 13">DSM 29853</strain>
    </source>
</reference>
<gene>
    <name evidence="8" type="primary">aroE</name>
    <name evidence="12" type="ORF">GGR23_004083</name>
</gene>
<dbReference type="InterPro" id="IPR041121">
    <property type="entry name" value="SDH_C"/>
</dbReference>
<dbReference type="InterPro" id="IPR036291">
    <property type="entry name" value="NAD(P)-bd_dom_sf"/>
</dbReference>
<dbReference type="UniPathway" id="UPA00053">
    <property type="reaction ID" value="UER00087"/>
</dbReference>
<organism evidence="12 13">
    <name type="scientific">Gellertiella hungarica</name>
    <dbReference type="NCBI Taxonomy" id="1572859"/>
    <lineage>
        <taxon>Bacteria</taxon>
        <taxon>Pseudomonadati</taxon>
        <taxon>Pseudomonadota</taxon>
        <taxon>Alphaproteobacteria</taxon>
        <taxon>Hyphomicrobiales</taxon>
        <taxon>Rhizobiaceae</taxon>
        <taxon>Gellertiella</taxon>
    </lineage>
</organism>
<evidence type="ECO:0000256" key="2">
    <source>
        <dbReference type="ARBA" id="ARBA00012962"/>
    </source>
</evidence>
<dbReference type="Pfam" id="PF08501">
    <property type="entry name" value="Shikimate_dh_N"/>
    <property type="match status" value="1"/>
</dbReference>
<dbReference type="CDD" id="cd01065">
    <property type="entry name" value="NAD_bind_Shikimate_DH"/>
    <property type="match status" value="1"/>
</dbReference>
<feature type="binding site" evidence="8">
    <location>
        <position position="253"/>
    </location>
    <ligand>
        <name>NADP(+)</name>
        <dbReference type="ChEBI" id="CHEBI:58349"/>
    </ligand>
</feature>
<dbReference type="SUPFAM" id="SSF53223">
    <property type="entry name" value="Aminoacid dehydrogenase-like, N-terminal domain"/>
    <property type="match status" value="1"/>
</dbReference>
<evidence type="ECO:0000256" key="8">
    <source>
        <dbReference type="HAMAP-Rule" id="MF_00222"/>
    </source>
</evidence>
<comment type="pathway">
    <text evidence="1 8">Metabolic intermediate biosynthesis; chorismate biosynthesis; chorismate from D-erythrose 4-phosphate and phosphoenolpyruvate: step 4/7.</text>
</comment>
<dbReference type="EMBL" id="JACIEZ010000012">
    <property type="protein sequence ID" value="MBB4066856.1"/>
    <property type="molecule type" value="Genomic_DNA"/>
</dbReference>
<dbReference type="GO" id="GO:0009073">
    <property type="term" value="P:aromatic amino acid family biosynthetic process"/>
    <property type="evidence" value="ECO:0007669"/>
    <property type="project" value="UniProtKB-KW"/>
</dbReference>
<feature type="binding site" evidence="8">
    <location>
        <begin position="165"/>
        <end position="170"/>
    </location>
    <ligand>
        <name>NADP(+)</name>
        <dbReference type="ChEBI" id="CHEBI:58349"/>
    </ligand>
</feature>
<dbReference type="GO" id="GO:0050661">
    <property type="term" value="F:NADP binding"/>
    <property type="evidence" value="ECO:0007669"/>
    <property type="project" value="InterPro"/>
</dbReference>
<evidence type="ECO:0000256" key="6">
    <source>
        <dbReference type="ARBA" id="ARBA00023141"/>
    </source>
</evidence>
<feature type="binding site" evidence="8">
    <location>
        <begin position="22"/>
        <end position="24"/>
    </location>
    <ligand>
        <name>shikimate</name>
        <dbReference type="ChEBI" id="CHEBI:36208"/>
    </ligand>
</feature>
<feature type="domain" description="SDH C-terminal" evidence="11">
    <location>
        <begin position="253"/>
        <end position="277"/>
    </location>
</feature>
<name>A0A7W6J8R2_9HYPH</name>
<keyword evidence="13" id="KW-1185">Reference proteome</keyword>
<dbReference type="AlphaFoldDB" id="A0A7W6J8R2"/>
<feature type="binding site" evidence="8">
    <location>
        <position position="260"/>
    </location>
    <ligand>
        <name>shikimate</name>
        <dbReference type="ChEBI" id="CHEBI:36208"/>
    </ligand>
</feature>
<evidence type="ECO:0000259" key="11">
    <source>
        <dbReference type="Pfam" id="PF18317"/>
    </source>
</evidence>
<evidence type="ECO:0000256" key="7">
    <source>
        <dbReference type="ARBA" id="ARBA00049442"/>
    </source>
</evidence>
<dbReference type="Proteomes" id="UP000528286">
    <property type="component" value="Unassembled WGS sequence"/>
</dbReference>
<comment type="function">
    <text evidence="8">Involved in the biosynthesis of the chorismate, which leads to the biosynthesis of aromatic amino acids. Catalyzes the reversible NADPH linked reduction of 3-dehydroshikimate (DHSA) to yield shikimate (SA).</text>
</comment>
<dbReference type="InterPro" id="IPR011342">
    <property type="entry name" value="Shikimate_DH"/>
</dbReference>
<dbReference type="Gene3D" id="3.40.50.10860">
    <property type="entry name" value="Leucine Dehydrogenase, chain A, domain 1"/>
    <property type="match status" value="1"/>
</dbReference>
<dbReference type="InterPro" id="IPR046346">
    <property type="entry name" value="Aminoacid_DH-like_N_sf"/>
</dbReference>
<dbReference type="PANTHER" id="PTHR21089:SF1">
    <property type="entry name" value="BIFUNCTIONAL 3-DEHYDROQUINATE DEHYDRATASE_SHIKIMATE DEHYDROGENASE, CHLOROPLASTIC"/>
    <property type="match status" value="1"/>
</dbReference>
<keyword evidence="4 8" id="KW-0521">NADP</keyword>
<feature type="domain" description="Shikimate dehydrogenase substrate binding N-terminal" evidence="10">
    <location>
        <begin position="14"/>
        <end position="98"/>
    </location>
</feature>
<feature type="binding site" evidence="8">
    <location>
        <position position="111"/>
    </location>
    <ligand>
        <name>shikimate</name>
        <dbReference type="ChEBI" id="CHEBI:36208"/>
    </ligand>
</feature>
<dbReference type="Pfam" id="PF18317">
    <property type="entry name" value="SDH_C"/>
    <property type="match status" value="1"/>
</dbReference>
<comment type="similarity">
    <text evidence="8">Belongs to the shikimate dehydrogenase family.</text>
</comment>
<feature type="binding site" evidence="8">
    <location>
        <begin position="141"/>
        <end position="145"/>
    </location>
    <ligand>
        <name>NADP(+)</name>
        <dbReference type="ChEBI" id="CHEBI:58349"/>
    </ligand>
</feature>
<evidence type="ECO:0000256" key="4">
    <source>
        <dbReference type="ARBA" id="ARBA00022857"/>
    </source>
</evidence>
<dbReference type="SUPFAM" id="SSF51735">
    <property type="entry name" value="NAD(P)-binding Rossmann-fold domains"/>
    <property type="match status" value="1"/>
</dbReference>
<dbReference type="RefSeq" id="WP_183368125.1">
    <property type="nucleotide sequence ID" value="NZ_JACIEZ010000012.1"/>
</dbReference>
<dbReference type="Gene3D" id="3.40.50.720">
    <property type="entry name" value="NAD(P)-binding Rossmann-like Domain"/>
    <property type="match status" value="1"/>
</dbReference>
<feature type="binding site" evidence="8">
    <location>
        <position position="71"/>
    </location>
    <ligand>
        <name>shikimate</name>
        <dbReference type="ChEBI" id="CHEBI:36208"/>
    </ligand>
</feature>
<feature type="domain" description="Quinate/shikimate 5-dehydrogenase/glutamyl-tRNA reductase" evidence="9">
    <location>
        <begin position="134"/>
        <end position="205"/>
    </location>
</feature>
<comment type="catalytic activity">
    <reaction evidence="7 8">
        <text>shikimate + NADP(+) = 3-dehydroshikimate + NADPH + H(+)</text>
        <dbReference type="Rhea" id="RHEA:17737"/>
        <dbReference type="ChEBI" id="CHEBI:15378"/>
        <dbReference type="ChEBI" id="CHEBI:16630"/>
        <dbReference type="ChEBI" id="CHEBI:36208"/>
        <dbReference type="ChEBI" id="CHEBI:57783"/>
        <dbReference type="ChEBI" id="CHEBI:58349"/>
        <dbReference type="EC" id="1.1.1.25"/>
    </reaction>
</comment>
<dbReference type="GO" id="GO:0009423">
    <property type="term" value="P:chorismate biosynthetic process"/>
    <property type="evidence" value="ECO:0007669"/>
    <property type="project" value="UniProtKB-UniRule"/>
</dbReference>
<comment type="subunit">
    <text evidence="8">Homodimer.</text>
</comment>
<evidence type="ECO:0000259" key="10">
    <source>
        <dbReference type="Pfam" id="PF08501"/>
    </source>
</evidence>
<keyword evidence="3 8" id="KW-0028">Amino-acid biosynthesis</keyword>
<dbReference type="GO" id="GO:0004764">
    <property type="term" value="F:shikimate 3-dehydrogenase (NADP+) activity"/>
    <property type="evidence" value="ECO:0007669"/>
    <property type="project" value="UniProtKB-UniRule"/>
</dbReference>
<evidence type="ECO:0000256" key="5">
    <source>
        <dbReference type="ARBA" id="ARBA00023002"/>
    </source>
</evidence>
<dbReference type="InterPro" id="IPR022893">
    <property type="entry name" value="Shikimate_DH_fam"/>
</dbReference>
<dbReference type="InterPro" id="IPR006151">
    <property type="entry name" value="Shikm_DH/Glu-tRNA_Rdtase"/>
</dbReference>
<dbReference type="GO" id="GO:0019632">
    <property type="term" value="P:shikimate metabolic process"/>
    <property type="evidence" value="ECO:0007669"/>
    <property type="project" value="InterPro"/>
</dbReference>
<dbReference type="PANTHER" id="PTHR21089">
    <property type="entry name" value="SHIKIMATE DEHYDROGENASE"/>
    <property type="match status" value="1"/>
</dbReference>
<dbReference type="HAMAP" id="MF_00222">
    <property type="entry name" value="Shikimate_DH_AroE"/>
    <property type="match status" value="1"/>
</dbReference>
<keyword evidence="6 8" id="KW-0057">Aromatic amino acid biosynthesis</keyword>
<feature type="active site" description="Proton acceptor" evidence="8">
    <location>
        <position position="75"/>
    </location>
</feature>
<evidence type="ECO:0000313" key="12">
    <source>
        <dbReference type="EMBL" id="MBB4066856.1"/>
    </source>
</evidence>
<feature type="binding site" evidence="8">
    <location>
        <position position="230"/>
    </location>
    <ligand>
        <name>NADP(+)</name>
        <dbReference type="ChEBI" id="CHEBI:58349"/>
    </ligand>
</feature>
<comment type="caution">
    <text evidence="12">The sequence shown here is derived from an EMBL/GenBank/DDBJ whole genome shotgun (WGS) entry which is preliminary data.</text>
</comment>
<evidence type="ECO:0000256" key="1">
    <source>
        <dbReference type="ARBA" id="ARBA00004871"/>
    </source>
</evidence>
<dbReference type="GO" id="GO:0005829">
    <property type="term" value="C:cytosol"/>
    <property type="evidence" value="ECO:0007669"/>
    <property type="project" value="TreeGrafter"/>
</dbReference>
<dbReference type="NCBIfam" id="TIGR00507">
    <property type="entry name" value="aroE"/>
    <property type="match status" value="1"/>
</dbReference>
<dbReference type="InterPro" id="IPR013708">
    <property type="entry name" value="Shikimate_DH-bd_N"/>
</dbReference>
<dbReference type="GO" id="GO:0008652">
    <property type="term" value="P:amino acid biosynthetic process"/>
    <property type="evidence" value="ECO:0007669"/>
    <property type="project" value="UniProtKB-KW"/>
</dbReference>
<feature type="binding site" evidence="8">
    <location>
        <position position="232"/>
    </location>
    <ligand>
        <name>shikimate</name>
        <dbReference type="ChEBI" id="CHEBI:36208"/>
    </ligand>
</feature>
<proteinExistence type="inferred from homology"/>
<dbReference type="NCBIfam" id="NF001312">
    <property type="entry name" value="PRK00258.1-4"/>
    <property type="match status" value="1"/>
</dbReference>
<accession>A0A7W6J8R2</accession>
<keyword evidence="5 8" id="KW-0560">Oxidoreductase</keyword>
<dbReference type="Pfam" id="PF01488">
    <property type="entry name" value="Shikimate_DH"/>
    <property type="match status" value="1"/>
</dbReference>
<evidence type="ECO:0000259" key="9">
    <source>
        <dbReference type="Pfam" id="PF01488"/>
    </source>
</evidence>
<dbReference type="EC" id="1.1.1.25" evidence="2 8"/>